<dbReference type="PATRIC" id="fig|817.53.peg.2773"/>
<name>A0A0I9S8D8_BACFG</name>
<gene>
    <name evidence="1" type="ORF">EE52_0213400</name>
</gene>
<sequence>MAGKIHILAAKMYILPAKMHILAAKMKSSTGRQQFIQETKETLVRYVRGLGVNFRASESKAICPVFLGCKSEYTYPIFYIKLLNLKHPVDVSYRIYFRFFLYLLKPILLQAYEYPNRK</sequence>
<protein>
    <submittedName>
        <fullName evidence="1">Uncharacterized protein</fullName>
    </submittedName>
</protein>
<dbReference type="EMBL" id="JMZZ02000152">
    <property type="protein sequence ID" value="KFX74278.1"/>
    <property type="molecule type" value="Genomic_DNA"/>
</dbReference>
<evidence type="ECO:0000313" key="1">
    <source>
        <dbReference type="EMBL" id="KFX74278.1"/>
    </source>
</evidence>
<reference evidence="1" key="1">
    <citation type="book" date="2014" name="THE 24TH EUROPEAN CONGRESS OF CLINICAL MICROBIOLOGY AND INFECTIOUS DISEASES" publisher="ECCMID 2014" city="Barcelona, Spain">
        <title>Identification of resistance genes in three multidrug-resistant Bacteroides fragilis isolates by whole genome sequencing.</title>
        <editorList>
            <person name="Unknown"/>
            <person name="A."/>
        </editorList>
        <authorList>
            <person name="Sydenham T.V."/>
            <person name="Hasman H."/>
            <person name="Wang M."/>
            <person name="Soki J."/>
            <person name="Nagy E."/>
            <person name="Justesen U.S."/>
        </authorList>
    </citation>
    <scope>NUCLEOTIDE SEQUENCE</scope>
    <source>
        <strain evidence="1">DCMOUH0018B</strain>
    </source>
</reference>
<comment type="caution">
    <text evidence="1">The sequence shown here is derived from an EMBL/GenBank/DDBJ whole genome shotgun (WGS) entry which is preliminary data.</text>
</comment>
<proteinExistence type="predicted"/>
<organism evidence="1">
    <name type="scientific">Bacteroides fragilis</name>
    <dbReference type="NCBI Taxonomy" id="817"/>
    <lineage>
        <taxon>Bacteria</taxon>
        <taxon>Pseudomonadati</taxon>
        <taxon>Bacteroidota</taxon>
        <taxon>Bacteroidia</taxon>
        <taxon>Bacteroidales</taxon>
        <taxon>Bacteroidaceae</taxon>
        <taxon>Bacteroides</taxon>
    </lineage>
</organism>
<reference evidence="1" key="2">
    <citation type="submission" date="2014-07" db="EMBL/GenBank/DDBJ databases">
        <title>Genetics and epidemiology of antimicrobial resistance in B. fragilis group.</title>
        <authorList>
            <person name="Sydenham T.V."/>
            <person name="Hasman H."/>
            <person name="Kemp M."/>
            <person name="Justesen U.S."/>
        </authorList>
    </citation>
    <scope>NUCLEOTIDE SEQUENCE [LARGE SCALE GENOMIC DNA]</scope>
    <source>
        <strain evidence="1">DCMOUH0018B</strain>
    </source>
</reference>
<dbReference type="AlphaFoldDB" id="A0A0I9S8D8"/>
<accession>A0A0I9S8D8</accession>